<dbReference type="PANTHER" id="PTHR23501">
    <property type="entry name" value="MAJOR FACILITATOR SUPERFAMILY"/>
    <property type="match status" value="1"/>
</dbReference>
<keyword evidence="5 8" id="KW-0472">Membrane</keyword>
<evidence type="ECO:0000256" key="3">
    <source>
        <dbReference type="ARBA" id="ARBA00022692"/>
    </source>
</evidence>
<dbReference type="Pfam" id="PF07690">
    <property type="entry name" value="MFS_1"/>
    <property type="match status" value="1"/>
</dbReference>
<feature type="transmembrane region" description="Helical" evidence="8">
    <location>
        <begin position="109"/>
        <end position="134"/>
    </location>
</feature>
<dbReference type="AlphaFoldDB" id="A0A9P8SMC5"/>
<feature type="transmembrane region" description="Helical" evidence="8">
    <location>
        <begin position="77"/>
        <end position="97"/>
    </location>
</feature>
<feature type="compositionally biased region" description="Basic and acidic residues" evidence="7">
    <location>
        <begin position="499"/>
        <end position="510"/>
    </location>
</feature>
<comment type="caution">
    <text evidence="10">The sequence shown here is derived from an EMBL/GenBank/DDBJ whole genome shotgun (WGS) entry which is preliminary data.</text>
</comment>
<feature type="transmembrane region" description="Helical" evidence="8">
    <location>
        <begin position="356"/>
        <end position="379"/>
    </location>
</feature>
<feature type="transmembrane region" description="Helical" evidence="8">
    <location>
        <begin position="279"/>
        <end position="303"/>
    </location>
</feature>
<feature type="transmembrane region" description="Helical" evidence="8">
    <location>
        <begin position="166"/>
        <end position="189"/>
    </location>
</feature>
<evidence type="ECO:0000256" key="7">
    <source>
        <dbReference type="SAM" id="MobiDB-lite"/>
    </source>
</evidence>
<dbReference type="InterPro" id="IPR020846">
    <property type="entry name" value="MFS_dom"/>
</dbReference>
<comment type="subcellular location">
    <subcellularLocation>
        <location evidence="1">Membrane</location>
        <topology evidence="1">Multi-pass membrane protein</topology>
    </subcellularLocation>
</comment>
<accession>A0A9P8SMC5</accession>
<feature type="transmembrane region" description="Helical" evidence="8">
    <location>
        <begin position="315"/>
        <end position="344"/>
    </location>
</feature>
<organism evidence="10 11">
    <name type="scientific">Hirsutella rhossiliensis</name>
    <dbReference type="NCBI Taxonomy" id="111463"/>
    <lineage>
        <taxon>Eukaryota</taxon>
        <taxon>Fungi</taxon>
        <taxon>Dikarya</taxon>
        <taxon>Ascomycota</taxon>
        <taxon>Pezizomycotina</taxon>
        <taxon>Sordariomycetes</taxon>
        <taxon>Hypocreomycetidae</taxon>
        <taxon>Hypocreales</taxon>
        <taxon>Ophiocordycipitaceae</taxon>
        <taxon>Hirsutella</taxon>
    </lineage>
</organism>
<feature type="domain" description="Major facilitator superfamily (MFS) profile" evidence="9">
    <location>
        <begin position="43"/>
        <end position="510"/>
    </location>
</feature>
<dbReference type="PRINTS" id="PR01036">
    <property type="entry name" value="TCRTETB"/>
</dbReference>
<gene>
    <name evidence="10" type="ORF">HRG_00503</name>
</gene>
<keyword evidence="2" id="KW-0813">Transport</keyword>
<keyword evidence="3 8" id="KW-0812">Transmembrane</keyword>
<dbReference type="Proteomes" id="UP000824596">
    <property type="component" value="Unassembled WGS sequence"/>
</dbReference>
<keyword evidence="6" id="KW-0325">Glycoprotein</keyword>
<evidence type="ECO:0000256" key="4">
    <source>
        <dbReference type="ARBA" id="ARBA00022989"/>
    </source>
</evidence>
<dbReference type="InterPro" id="IPR036259">
    <property type="entry name" value="MFS_trans_sf"/>
</dbReference>
<evidence type="ECO:0000256" key="8">
    <source>
        <dbReference type="SAM" id="Phobius"/>
    </source>
</evidence>
<dbReference type="PANTHER" id="PTHR23501:SF187">
    <property type="entry name" value="MAJOR FACILITATOR SUPERFAMILY (MFS) PROFILE DOMAIN-CONTAINING PROTEIN"/>
    <property type="match status" value="1"/>
</dbReference>
<feature type="compositionally biased region" description="Basic and acidic residues" evidence="7">
    <location>
        <begin position="1"/>
        <end position="17"/>
    </location>
</feature>
<evidence type="ECO:0000259" key="9">
    <source>
        <dbReference type="PROSITE" id="PS50850"/>
    </source>
</evidence>
<dbReference type="Gene3D" id="1.20.1250.20">
    <property type="entry name" value="MFS general substrate transporter like domains"/>
    <property type="match status" value="1"/>
</dbReference>
<dbReference type="GeneID" id="68349632"/>
<evidence type="ECO:0000256" key="2">
    <source>
        <dbReference type="ARBA" id="ARBA00022448"/>
    </source>
</evidence>
<dbReference type="RefSeq" id="XP_044725374.1">
    <property type="nucleotide sequence ID" value="XM_044858974.1"/>
</dbReference>
<feature type="transmembrane region" description="Helical" evidence="8">
    <location>
        <begin position="195"/>
        <end position="214"/>
    </location>
</feature>
<evidence type="ECO:0000256" key="5">
    <source>
        <dbReference type="ARBA" id="ARBA00023136"/>
    </source>
</evidence>
<feature type="transmembrane region" description="Helical" evidence="8">
    <location>
        <begin position="140"/>
        <end position="159"/>
    </location>
</feature>
<feature type="transmembrane region" description="Helical" evidence="8">
    <location>
        <begin position="399"/>
        <end position="417"/>
    </location>
</feature>
<sequence>MSSDPRKGMETIKHEGAGENTAQPNSEAKMSPRPKHGVRFWGIFVSLCLLAFISALDVAIITTALPTITAEVGGARQYVWIANSFVAASCVLQPLFGQLADAFGRRGPLVAAVSLFALGSALGGAAQSVAMLLAGRTIQGAGAGGMYVLLDIVCCDLVPLRERGKYLGLLFSWSGVAAAIGPPVGGALAASNWRWIFYLNLPFCGLSFAGLLLFMSVGTGNQLDYVGNLIFIPSTVSLLIGLVEGGVERPWSSWRIIVFLASVPSVPPRLFGNRTSATALLLTFTSSVLVQAISYFFPVYLQAVQGTTVQESGTFFLPFAMGSLVFAILGGILLSTLALAFGLFTRLDAVTPKVAWVLFQLVNSAGAGLVMSTLLPAVMAPLPETDVAAAAATYSLVRTFGYIWGVVMPGVIFNAVFDKNLDHISNESLRSQLQGGAAYSFASQAHALYNTPNPVVWGQVLDVYTQSLRRDVELRKQLDTDYGLEENKEAVVPSTEEDESKKSKEVSARA</sequence>
<feature type="region of interest" description="Disordered" evidence="7">
    <location>
        <begin position="485"/>
        <end position="510"/>
    </location>
</feature>
<dbReference type="OrthoDB" id="10021397at2759"/>
<dbReference type="PROSITE" id="PS50850">
    <property type="entry name" value="MFS"/>
    <property type="match status" value="1"/>
</dbReference>
<dbReference type="EMBL" id="JAIZPD010000001">
    <property type="protein sequence ID" value="KAH0967861.1"/>
    <property type="molecule type" value="Genomic_DNA"/>
</dbReference>
<name>A0A9P8SMC5_9HYPO</name>
<protein>
    <submittedName>
        <fullName evidence="10">Major facilitator superfamily domain-containing protein</fullName>
    </submittedName>
</protein>
<proteinExistence type="predicted"/>
<dbReference type="InterPro" id="IPR011701">
    <property type="entry name" value="MFS"/>
</dbReference>
<dbReference type="GO" id="GO:0005886">
    <property type="term" value="C:plasma membrane"/>
    <property type="evidence" value="ECO:0007669"/>
    <property type="project" value="TreeGrafter"/>
</dbReference>
<evidence type="ECO:0000256" key="6">
    <source>
        <dbReference type="ARBA" id="ARBA00023180"/>
    </source>
</evidence>
<dbReference type="GO" id="GO:0022857">
    <property type="term" value="F:transmembrane transporter activity"/>
    <property type="evidence" value="ECO:0007669"/>
    <property type="project" value="InterPro"/>
</dbReference>
<feature type="transmembrane region" description="Helical" evidence="8">
    <location>
        <begin position="40"/>
        <end position="65"/>
    </location>
</feature>
<feature type="region of interest" description="Disordered" evidence="7">
    <location>
        <begin position="1"/>
        <end position="33"/>
    </location>
</feature>
<feature type="transmembrane region" description="Helical" evidence="8">
    <location>
        <begin position="226"/>
        <end position="247"/>
    </location>
</feature>
<feature type="transmembrane region" description="Helical" evidence="8">
    <location>
        <begin position="253"/>
        <end position="272"/>
    </location>
</feature>
<reference evidence="10" key="1">
    <citation type="submission" date="2021-09" db="EMBL/GenBank/DDBJ databases">
        <title>A high-quality genome of the endoparasitic fungus Hirsutella rhossiliensis with a comparison of Hirsutella genomes reveals transposable elements contributing to genome size variation.</title>
        <authorList>
            <person name="Lin R."/>
            <person name="Jiao Y."/>
            <person name="Sun X."/>
            <person name="Ling J."/>
            <person name="Xie B."/>
            <person name="Cheng X."/>
        </authorList>
    </citation>
    <scope>NUCLEOTIDE SEQUENCE</scope>
    <source>
        <strain evidence="10">HR02</strain>
    </source>
</reference>
<evidence type="ECO:0000313" key="10">
    <source>
        <dbReference type="EMBL" id="KAH0967861.1"/>
    </source>
</evidence>
<evidence type="ECO:0000313" key="11">
    <source>
        <dbReference type="Proteomes" id="UP000824596"/>
    </source>
</evidence>
<evidence type="ECO:0000256" key="1">
    <source>
        <dbReference type="ARBA" id="ARBA00004141"/>
    </source>
</evidence>
<keyword evidence="11" id="KW-1185">Reference proteome</keyword>
<dbReference type="Gene3D" id="1.20.1720.10">
    <property type="entry name" value="Multidrug resistance protein D"/>
    <property type="match status" value="1"/>
</dbReference>
<keyword evidence="4 8" id="KW-1133">Transmembrane helix</keyword>
<dbReference type="SUPFAM" id="SSF103473">
    <property type="entry name" value="MFS general substrate transporter"/>
    <property type="match status" value="1"/>
</dbReference>